<dbReference type="AlphaFoldDB" id="A0A1E3JWG8"/>
<keyword evidence="3" id="KW-1185">Reference proteome</keyword>
<feature type="compositionally biased region" description="Basic and acidic residues" evidence="1">
    <location>
        <begin position="1"/>
        <end position="27"/>
    </location>
</feature>
<accession>A0A1E3JWG8</accession>
<evidence type="ECO:0000313" key="2">
    <source>
        <dbReference type="EMBL" id="ODO05086.1"/>
    </source>
</evidence>
<feature type="region of interest" description="Disordered" evidence="1">
    <location>
        <begin position="1"/>
        <end position="33"/>
    </location>
</feature>
<dbReference type="InterPro" id="IPR052058">
    <property type="entry name" value="Alcohol_O-acetyltransferase"/>
</dbReference>
<dbReference type="PANTHER" id="PTHR28037:SF1">
    <property type="entry name" value="ALCOHOL O-ACETYLTRANSFERASE 1-RELATED"/>
    <property type="match status" value="1"/>
</dbReference>
<dbReference type="OrthoDB" id="2150604at2759"/>
<dbReference type="EMBL" id="AWGH01000004">
    <property type="protein sequence ID" value="ODO05086.1"/>
    <property type="molecule type" value="Genomic_DNA"/>
</dbReference>
<comment type="caution">
    <text evidence="2">The sequence shown here is derived from an EMBL/GenBank/DDBJ whole genome shotgun (WGS) entry which is preliminary data.</text>
</comment>
<organism evidence="2 3">
    <name type="scientific">Cryptococcus wingfieldii CBS 7118</name>
    <dbReference type="NCBI Taxonomy" id="1295528"/>
    <lineage>
        <taxon>Eukaryota</taxon>
        <taxon>Fungi</taxon>
        <taxon>Dikarya</taxon>
        <taxon>Basidiomycota</taxon>
        <taxon>Agaricomycotina</taxon>
        <taxon>Tremellomycetes</taxon>
        <taxon>Tremellales</taxon>
        <taxon>Cryptococcaceae</taxon>
        <taxon>Cryptococcus</taxon>
    </lineage>
</organism>
<evidence type="ECO:0000256" key="1">
    <source>
        <dbReference type="SAM" id="MobiDB-lite"/>
    </source>
</evidence>
<proteinExistence type="predicted"/>
<evidence type="ECO:0008006" key="4">
    <source>
        <dbReference type="Google" id="ProtNLM"/>
    </source>
</evidence>
<dbReference type="PANTHER" id="PTHR28037">
    <property type="entry name" value="ALCOHOL O-ACETYLTRANSFERASE 1-RELATED"/>
    <property type="match status" value="1"/>
</dbReference>
<gene>
    <name evidence="2" type="ORF">L198_01773</name>
</gene>
<evidence type="ECO:0000313" key="3">
    <source>
        <dbReference type="Proteomes" id="UP000094819"/>
    </source>
</evidence>
<dbReference type="RefSeq" id="XP_019033741.1">
    <property type="nucleotide sequence ID" value="XM_019173934.1"/>
</dbReference>
<dbReference type="GeneID" id="30190986"/>
<reference evidence="2 3" key="1">
    <citation type="submission" date="2016-06" db="EMBL/GenBank/DDBJ databases">
        <title>Evolution of pathogenesis and genome organization in the Tremellales.</title>
        <authorList>
            <person name="Cuomo C."/>
            <person name="Litvintseva A."/>
            <person name="Heitman J."/>
            <person name="Chen Y."/>
            <person name="Sun S."/>
            <person name="Springer D."/>
            <person name="Dromer F."/>
            <person name="Young S."/>
            <person name="Zeng Q."/>
            <person name="Chapman S."/>
            <person name="Gujja S."/>
            <person name="Saif S."/>
            <person name="Birren B."/>
        </authorList>
    </citation>
    <scope>NUCLEOTIDE SEQUENCE [LARGE SCALE GENOMIC DNA]</scope>
    <source>
        <strain evidence="2 3">CBS 7118</strain>
    </source>
</reference>
<sequence length="490" mass="54422">MASAEEKKTQKKKEEEEMKAKRKEYMSKADPSTVEKMLGGGDLGKDYFKEGEWKPSWTYLEFDGDACLADVLGKPQEGFYAPAGTMLPLGAQLPEMTVLKYGGYIPEGTSFPGGVMVPMHARMVNVTASEGNHQAISKVSIRVALLIALRERLRLARTNAGYSASTTMAAVYPSSASAPSDVFLARRIAEIQTHFPQLYAQVAAAHTTEPVQILRDRPWKNSEVIRKGVYLPQQTKDKEFAAVLHLDGQKMMQEDFDNAPLWQITVYASTSQCRVYVALSVEHVMIDGRAMANLFQALLAENISDLPQDTLEATPRAEDTINMRPFLQTYFAPAKSWPAEQIDVSPLASPSALPLFSLSSGDVSQPKALARLHKVPALNAALLAMYGLAVWSKYRYTLRPFRLVAISARSERDAPLCHAYALSNYVSSHQIDVYIQSGDDFWTIARKVSYDTSNPRAISLARMRMGMIAQIPDGIYISTFADRHFLKISF</sequence>
<protein>
    <recommendedName>
        <fullName evidence="4">Condensation domain-containing protein</fullName>
    </recommendedName>
</protein>
<name>A0A1E3JWG8_9TREE</name>
<dbReference type="Proteomes" id="UP000094819">
    <property type="component" value="Unassembled WGS sequence"/>
</dbReference>